<accession>A0A0R1U8T2</accession>
<dbReference type="Proteomes" id="UP000050816">
    <property type="component" value="Unassembled WGS sequence"/>
</dbReference>
<sequence length="190" mass="21869">MKFNHSNSQFNQALLATYTDPNLSGLIFGFLKRANIQPSHPDRDDLVQECHLAASQALIDFEQRATVLTMKRSTFIYQRLSWCLGKYFERGNRDYQRAAIKLDQPLTSTPSQTHPDLCYEYDFEAREAAIQLVHQALAQAAPMQRKFLRLLLKDSGLTNNELAKRLNITPQAVSYHRKQIVKLLETLQSE</sequence>
<dbReference type="SUPFAM" id="SSF88659">
    <property type="entry name" value="Sigma3 and sigma4 domains of RNA polymerase sigma factors"/>
    <property type="match status" value="1"/>
</dbReference>
<dbReference type="AlphaFoldDB" id="A0A0R1U8T2"/>
<dbReference type="Pfam" id="PF13412">
    <property type="entry name" value="HTH_24"/>
    <property type="match status" value="1"/>
</dbReference>
<comment type="caution">
    <text evidence="2">The sequence shown here is derived from an EMBL/GenBank/DDBJ whole genome shotgun (WGS) entry which is preliminary data.</text>
</comment>
<protein>
    <submittedName>
        <fullName evidence="2">Uncharacterized protein</fullName>
    </submittedName>
</protein>
<dbReference type="EMBL" id="AZFK01000042">
    <property type="protein sequence ID" value="KRL89705.1"/>
    <property type="molecule type" value="Genomic_DNA"/>
</dbReference>
<dbReference type="InterPro" id="IPR036388">
    <property type="entry name" value="WH-like_DNA-bd_sf"/>
</dbReference>
<dbReference type="RefSeq" id="WP_056954792.1">
    <property type="nucleotide sequence ID" value="NZ_AZFK01000042.1"/>
</dbReference>
<reference evidence="2 3" key="1">
    <citation type="journal article" date="2015" name="Genome Announc.">
        <title>Expanding the biotechnology potential of lactobacilli through comparative genomics of 213 strains and associated genera.</title>
        <authorList>
            <person name="Sun Z."/>
            <person name="Harris H.M."/>
            <person name="McCann A."/>
            <person name="Guo C."/>
            <person name="Argimon S."/>
            <person name="Zhang W."/>
            <person name="Yang X."/>
            <person name="Jeffery I.B."/>
            <person name="Cooney J.C."/>
            <person name="Kagawa T.F."/>
            <person name="Liu W."/>
            <person name="Song Y."/>
            <person name="Salvetti E."/>
            <person name="Wrobel A."/>
            <person name="Rasinkangas P."/>
            <person name="Parkhill J."/>
            <person name="Rea M.C."/>
            <person name="O'Sullivan O."/>
            <person name="Ritari J."/>
            <person name="Douillard F.P."/>
            <person name="Paul Ross R."/>
            <person name="Yang R."/>
            <person name="Briner A.E."/>
            <person name="Felis G.E."/>
            <person name="de Vos W.M."/>
            <person name="Barrangou R."/>
            <person name="Klaenhammer T.R."/>
            <person name="Caufield P.W."/>
            <person name="Cui Y."/>
            <person name="Zhang H."/>
            <person name="O'Toole P.W."/>
        </authorList>
    </citation>
    <scope>NUCLEOTIDE SEQUENCE [LARGE SCALE GENOMIC DNA]</scope>
    <source>
        <strain evidence="2 3">DSM 15946</strain>
    </source>
</reference>
<dbReference type="InterPro" id="IPR013324">
    <property type="entry name" value="RNA_pol_sigma_r3/r4-like"/>
</dbReference>
<dbReference type="Gene3D" id="1.10.10.10">
    <property type="entry name" value="Winged helix-like DNA-binding domain superfamily/Winged helix DNA-binding domain"/>
    <property type="match status" value="1"/>
</dbReference>
<dbReference type="CDD" id="cd00090">
    <property type="entry name" value="HTH_ARSR"/>
    <property type="match status" value="1"/>
</dbReference>
<proteinExistence type="predicted"/>
<name>A0A0R1U8T2_9LACO</name>
<evidence type="ECO:0000313" key="2">
    <source>
        <dbReference type="EMBL" id="KRL89705.1"/>
    </source>
</evidence>
<evidence type="ECO:0000313" key="3">
    <source>
        <dbReference type="Proteomes" id="UP000050816"/>
    </source>
</evidence>
<dbReference type="InterPro" id="IPR011991">
    <property type="entry name" value="ArsR-like_HTH"/>
</dbReference>
<evidence type="ECO:0000256" key="1">
    <source>
        <dbReference type="ARBA" id="ARBA00023125"/>
    </source>
</evidence>
<dbReference type="GO" id="GO:0003677">
    <property type="term" value="F:DNA binding"/>
    <property type="evidence" value="ECO:0007669"/>
    <property type="project" value="UniProtKB-KW"/>
</dbReference>
<keyword evidence="1" id="KW-0238">DNA-binding</keyword>
<dbReference type="PATRIC" id="fig|1423760.3.peg.1617"/>
<organism evidence="2 3">
    <name type="scientific">Limosilactobacillus ingluviei DSM 15946</name>
    <dbReference type="NCBI Taxonomy" id="1423760"/>
    <lineage>
        <taxon>Bacteria</taxon>
        <taxon>Bacillati</taxon>
        <taxon>Bacillota</taxon>
        <taxon>Bacilli</taxon>
        <taxon>Lactobacillales</taxon>
        <taxon>Lactobacillaceae</taxon>
        <taxon>Limosilactobacillus</taxon>
    </lineage>
</organism>
<gene>
    <name evidence="2" type="ORF">FC43_GL001545</name>
</gene>